<evidence type="ECO:0000313" key="2">
    <source>
        <dbReference type="EMBL" id="SPD91449.1"/>
    </source>
</evidence>
<dbReference type="AlphaFoldDB" id="A0A2N9K7W2"/>
<dbReference type="Gene3D" id="2.30.130.30">
    <property type="entry name" value="Hypothetical protein"/>
    <property type="match status" value="1"/>
</dbReference>
<reference evidence="2 5" key="2">
    <citation type="submission" date="2018-02" db="EMBL/GenBank/DDBJ databases">
        <authorList>
            <person name="Rodrigo-Torres L."/>
            <person name="Arahal R. D."/>
            <person name="Lucena T."/>
        </authorList>
    </citation>
    <scope>NUCLEOTIDE SEQUENCE [LARGE SCALE GENOMIC DNA]</scope>
    <source>
        <strain evidence="2 5">CECT 8486</strain>
    </source>
</reference>
<name>A0A2N9K7W2_9LACO</name>
<dbReference type="RefSeq" id="WP_105299556.1">
    <property type="nucleotide sequence ID" value="NZ_JASDEF010000041.1"/>
</dbReference>
<evidence type="ECO:0000313" key="5">
    <source>
        <dbReference type="Proteomes" id="UP000239237"/>
    </source>
</evidence>
<evidence type="ECO:0000313" key="4">
    <source>
        <dbReference type="Proteomes" id="UP000237923"/>
    </source>
</evidence>
<sequence length="112" mass="13059">MLMGLNHDQFVLVQRGTKTIEIRLYDEKRAQLKIGHKILFTDLENNNQIMVSVKQLYKFTTFADFYAQFNGAKVGSDSTDNIEKMVNDTYEIYTPEQERHYGVLAIEMLLCD</sequence>
<dbReference type="SMART" id="SM01022">
    <property type="entry name" value="ASCH"/>
    <property type="match status" value="1"/>
</dbReference>
<protein>
    <submittedName>
        <fullName evidence="3">ASCH domain protein</fullName>
    </submittedName>
</protein>
<proteinExistence type="predicted"/>
<accession>A0A2N9K7W2</accession>
<reference evidence="3 4" key="1">
    <citation type="submission" date="2018-02" db="EMBL/GenBank/DDBJ databases">
        <authorList>
            <person name="Cohen D.B."/>
            <person name="Kent A.D."/>
        </authorList>
    </citation>
    <scope>NUCLEOTIDE SEQUENCE [LARGE SCALE GENOMIC DNA]</scope>
    <source>
        <strain evidence="3 4">CECT 9216</strain>
    </source>
</reference>
<dbReference type="EMBL" id="OKQU01000001">
    <property type="protein sequence ID" value="SPE06674.1"/>
    <property type="molecule type" value="Genomic_DNA"/>
</dbReference>
<dbReference type="EMBL" id="OKQR01000001">
    <property type="protein sequence ID" value="SPD91449.1"/>
    <property type="molecule type" value="Genomic_DNA"/>
</dbReference>
<dbReference type="InterPro" id="IPR016645">
    <property type="entry name" value="UCP016134"/>
</dbReference>
<keyword evidence="5" id="KW-1185">Reference proteome</keyword>
<dbReference type="CDD" id="cd06555">
    <property type="entry name" value="ASCH_PF0470_like"/>
    <property type="match status" value="1"/>
</dbReference>
<gene>
    <name evidence="2" type="ORF">LES8486_00429</name>
    <name evidence="3" type="ORF">LES9216_00576</name>
</gene>
<dbReference type="Proteomes" id="UP000237923">
    <property type="component" value="Unassembled WGS sequence"/>
</dbReference>
<evidence type="ECO:0000259" key="1">
    <source>
        <dbReference type="SMART" id="SM01022"/>
    </source>
</evidence>
<dbReference type="Proteomes" id="UP000239237">
    <property type="component" value="Unassembled WGS sequence"/>
</dbReference>
<dbReference type="InterPro" id="IPR007374">
    <property type="entry name" value="ASCH_domain"/>
</dbReference>
<dbReference type="PIRSF" id="PIRSF016134">
    <property type="entry name" value="UCP016134"/>
    <property type="match status" value="1"/>
</dbReference>
<dbReference type="Pfam" id="PF04266">
    <property type="entry name" value="ASCH"/>
    <property type="match status" value="1"/>
</dbReference>
<dbReference type="SUPFAM" id="SSF88697">
    <property type="entry name" value="PUA domain-like"/>
    <property type="match status" value="1"/>
</dbReference>
<evidence type="ECO:0000313" key="3">
    <source>
        <dbReference type="EMBL" id="SPE06674.1"/>
    </source>
</evidence>
<feature type="domain" description="ASCH" evidence="1">
    <location>
        <begin position="3"/>
        <end position="112"/>
    </location>
</feature>
<organism evidence="3 4">
    <name type="scientific">Leuconostoc suionicum</name>
    <dbReference type="NCBI Taxonomy" id="1511761"/>
    <lineage>
        <taxon>Bacteria</taxon>
        <taxon>Bacillati</taxon>
        <taxon>Bacillota</taxon>
        <taxon>Bacilli</taxon>
        <taxon>Lactobacillales</taxon>
        <taxon>Lactobacillaceae</taxon>
        <taxon>Leuconostoc</taxon>
    </lineage>
</organism>
<dbReference type="InterPro" id="IPR015947">
    <property type="entry name" value="PUA-like_sf"/>
</dbReference>